<dbReference type="PANTHER" id="PTHR30600:SF4">
    <property type="entry name" value="CYTOCHROME C DOMAIN-CONTAINING PROTEIN"/>
    <property type="match status" value="1"/>
</dbReference>
<feature type="chain" id="PRO_5011759737" evidence="6">
    <location>
        <begin position="18"/>
        <end position="509"/>
    </location>
</feature>
<dbReference type="GO" id="GO:0020037">
    <property type="term" value="F:heme binding"/>
    <property type="evidence" value="ECO:0007669"/>
    <property type="project" value="InterPro"/>
</dbReference>
<evidence type="ECO:0000256" key="5">
    <source>
        <dbReference type="SAM" id="MobiDB-lite"/>
    </source>
</evidence>
<keyword evidence="6" id="KW-0732">Signal</keyword>
<dbReference type="EMBL" id="FNQM01000017">
    <property type="protein sequence ID" value="SEA90477.1"/>
    <property type="molecule type" value="Genomic_DNA"/>
</dbReference>
<feature type="region of interest" description="Disordered" evidence="5">
    <location>
        <begin position="48"/>
        <end position="74"/>
    </location>
</feature>
<dbReference type="InterPro" id="IPR036909">
    <property type="entry name" value="Cyt_c-like_dom_sf"/>
</dbReference>
<keyword evidence="3 4" id="KW-0408">Iron</keyword>
<protein>
    <submittedName>
        <fullName evidence="8">CxxC motif-containing protein, DUF1111 family</fullName>
    </submittedName>
</protein>
<accession>A0A1H4F0F0</accession>
<dbReference type="STRING" id="89524.SAMN05444370_11728"/>
<dbReference type="InterPro" id="IPR009056">
    <property type="entry name" value="Cyt_c-like_dom"/>
</dbReference>
<dbReference type="InterPro" id="IPR051395">
    <property type="entry name" value="Cytochrome_c_Peroxidase/MauG"/>
</dbReference>
<dbReference type="SUPFAM" id="SSF46626">
    <property type="entry name" value="Cytochrome c"/>
    <property type="match status" value="1"/>
</dbReference>
<keyword evidence="1 4" id="KW-0349">Heme</keyword>
<evidence type="ECO:0000256" key="4">
    <source>
        <dbReference type="PROSITE-ProRule" id="PRU00433"/>
    </source>
</evidence>
<feature type="signal peptide" evidence="6">
    <location>
        <begin position="1"/>
        <end position="17"/>
    </location>
</feature>
<dbReference type="OrthoDB" id="9805202at2"/>
<evidence type="ECO:0000256" key="3">
    <source>
        <dbReference type="ARBA" id="ARBA00023004"/>
    </source>
</evidence>
<dbReference type="PIRSF" id="PIRSF028099">
    <property type="entry name" value="DUF1111"/>
    <property type="match status" value="1"/>
</dbReference>
<dbReference type="AlphaFoldDB" id="A0A1H4F0F0"/>
<dbReference type="GO" id="GO:0009055">
    <property type="term" value="F:electron transfer activity"/>
    <property type="evidence" value="ECO:0007669"/>
    <property type="project" value="InterPro"/>
</dbReference>
<evidence type="ECO:0000256" key="2">
    <source>
        <dbReference type="ARBA" id="ARBA00022723"/>
    </source>
</evidence>
<keyword evidence="9" id="KW-1185">Reference proteome</keyword>
<reference evidence="8 9" key="1">
    <citation type="submission" date="2016-10" db="EMBL/GenBank/DDBJ databases">
        <authorList>
            <person name="de Groot N.N."/>
        </authorList>
    </citation>
    <scope>NUCLEOTIDE SEQUENCE [LARGE SCALE GENOMIC DNA]</scope>
    <source>
        <strain evidence="8 9">DSM 15345</strain>
    </source>
</reference>
<evidence type="ECO:0000256" key="6">
    <source>
        <dbReference type="SAM" id="SignalP"/>
    </source>
</evidence>
<proteinExistence type="predicted"/>
<dbReference type="RefSeq" id="WP_093255604.1">
    <property type="nucleotide sequence ID" value="NZ_FNQM01000017.1"/>
</dbReference>
<dbReference type="GO" id="GO:0046872">
    <property type="term" value="F:metal ion binding"/>
    <property type="evidence" value="ECO:0007669"/>
    <property type="project" value="UniProtKB-KW"/>
</dbReference>
<dbReference type="PROSITE" id="PS51007">
    <property type="entry name" value="CYTC"/>
    <property type="match status" value="1"/>
</dbReference>
<dbReference type="Proteomes" id="UP000198703">
    <property type="component" value="Unassembled WGS sequence"/>
</dbReference>
<organism evidence="8 9">
    <name type="scientific">Rubrimonas cliftonensis</name>
    <dbReference type="NCBI Taxonomy" id="89524"/>
    <lineage>
        <taxon>Bacteria</taxon>
        <taxon>Pseudomonadati</taxon>
        <taxon>Pseudomonadota</taxon>
        <taxon>Alphaproteobacteria</taxon>
        <taxon>Rhodobacterales</taxon>
        <taxon>Paracoccaceae</taxon>
        <taxon>Rubrimonas</taxon>
    </lineage>
</organism>
<sequence length="509" mass="53996">MRLALIFALAAAHVAAAGLPGGAGIGDDPHLEVIPRTAEEAARVAAVTAPPADFSKPEPFEENSGGATTTRRSTDADAFSWPAENLSFAQELDFRIGNGLFRRAWVTGPASTIASDGLGPLYNERGCQNCHVKDGRGHPPAGPDDDAATMLLRVSVPADSHPLQDEIANWLATAPDPVYGGQIQDRAVAGHHAEGRVAVDWEEIAVPLSGGETATLRKPKWRVDDPAYGPLAPDAMLSARIATPMIGLGLLEAIPAADILALADAEDADGDGISGRASVVWSHEFDRPMLGRFGWKAGQPTVREQSADAFSGDMGLSSPLRPAVYGDCTGAQGACRAAPHGAQPEQDGYEIDEAALDLVAFYSRNLAVPARRDAENPQVLRGKAMFHAAGCASCHAPKHVTHRLADRPEQSFQLIWPYTDLLLHDMGDGLADHRPDGVATGREWRTPPLWGIGLTREVSGVEAYLHDGRARTLLEAVLWHGGEAQGARDAVAAMDPGDRAALIRFLESL</sequence>
<evidence type="ECO:0000256" key="1">
    <source>
        <dbReference type="ARBA" id="ARBA00022617"/>
    </source>
</evidence>
<name>A0A1H4F0F0_9RHOB</name>
<evidence type="ECO:0000313" key="9">
    <source>
        <dbReference type="Proteomes" id="UP000198703"/>
    </source>
</evidence>
<dbReference type="Pfam" id="PF06537">
    <property type="entry name" value="DHOR"/>
    <property type="match status" value="1"/>
</dbReference>
<dbReference type="Gene3D" id="1.10.760.10">
    <property type="entry name" value="Cytochrome c-like domain"/>
    <property type="match status" value="1"/>
</dbReference>
<gene>
    <name evidence="8" type="ORF">SAMN05444370_11728</name>
</gene>
<dbReference type="InterPro" id="IPR010538">
    <property type="entry name" value="DHOR"/>
</dbReference>
<evidence type="ECO:0000313" key="8">
    <source>
        <dbReference type="EMBL" id="SEA90477.1"/>
    </source>
</evidence>
<feature type="domain" description="Cytochrome c" evidence="7">
    <location>
        <begin position="377"/>
        <end position="509"/>
    </location>
</feature>
<keyword evidence="2 4" id="KW-0479">Metal-binding</keyword>
<evidence type="ECO:0000259" key="7">
    <source>
        <dbReference type="PROSITE" id="PS51007"/>
    </source>
</evidence>
<dbReference type="PANTHER" id="PTHR30600">
    <property type="entry name" value="CYTOCHROME C PEROXIDASE-RELATED"/>
    <property type="match status" value="1"/>
</dbReference>
<dbReference type="GO" id="GO:0004130">
    <property type="term" value="F:cytochrome-c peroxidase activity"/>
    <property type="evidence" value="ECO:0007669"/>
    <property type="project" value="TreeGrafter"/>
</dbReference>